<proteinExistence type="predicted"/>
<evidence type="ECO:0008006" key="3">
    <source>
        <dbReference type="Google" id="ProtNLM"/>
    </source>
</evidence>
<gene>
    <name evidence="1" type="ORF">EJB05_21745</name>
</gene>
<dbReference type="Gramene" id="TVU30138">
    <property type="protein sequence ID" value="TVU30138"/>
    <property type="gene ID" value="EJB05_21745"/>
</dbReference>
<evidence type="ECO:0000313" key="2">
    <source>
        <dbReference type="Proteomes" id="UP000324897"/>
    </source>
</evidence>
<reference evidence="1 2" key="1">
    <citation type="journal article" date="2019" name="Sci. Rep.">
        <title>A high-quality genome of Eragrostis curvula grass provides insights into Poaceae evolution and supports new strategies to enhance forage quality.</title>
        <authorList>
            <person name="Carballo J."/>
            <person name="Santos B.A.C.M."/>
            <person name="Zappacosta D."/>
            <person name="Garbus I."/>
            <person name="Selva J.P."/>
            <person name="Gallo C.A."/>
            <person name="Diaz A."/>
            <person name="Albertini E."/>
            <person name="Caccamo M."/>
            <person name="Echenique V."/>
        </authorList>
    </citation>
    <scope>NUCLEOTIDE SEQUENCE [LARGE SCALE GENOMIC DNA]</scope>
    <source>
        <strain evidence="2">cv. Victoria</strain>
        <tissue evidence="1">Leaf</tissue>
    </source>
</reference>
<sequence>MTAGFIGMKLRVQHQVGEWRANTQRYRKRKKENIDTIKSNTEDQSTPEEYKRSLWRANTEHYRKRQNGTLANEGAVQCDSACGMKRKANVAQLPKNVEFQNQYRRRNSTQIISQAGPSGKINPSLCTGEQSRANDGVYDSGIWVPDAAETMGLDEENLETHKSIDDDIDDPFADDEARVFFRPDVRYKSYRANGQDGGAKGRSDPYDYVYDNLPKKHHVLGHAPDCEHCGAKRFPGEGAAFCCREGMVRIHIPEVPAELRRLYTSQSDRDAKWFRNNIRYFNSHFSFTSMGVKLDRRYATAAGTGIYTFRKDLKKRYEGCVACVNIINNITSYE</sequence>
<dbReference type="EMBL" id="RWGY01000011">
    <property type="protein sequence ID" value="TVU30138.1"/>
    <property type="molecule type" value="Genomic_DNA"/>
</dbReference>
<accession>A0A5J9V3R0</accession>
<feature type="non-terminal residue" evidence="1">
    <location>
        <position position="1"/>
    </location>
</feature>
<name>A0A5J9V3R0_9POAL</name>
<keyword evidence="2" id="KW-1185">Reference proteome</keyword>
<protein>
    <recommendedName>
        <fullName evidence="3">Helitron helicase-like domain-containing protein</fullName>
    </recommendedName>
</protein>
<organism evidence="1 2">
    <name type="scientific">Eragrostis curvula</name>
    <name type="common">weeping love grass</name>
    <dbReference type="NCBI Taxonomy" id="38414"/>
    <lineage>
        <taxon>Eukaryota</taxon>
        <taxon>Viridiplantae</taxon>
        <taxon>Streptophyta</taxon>
        <taxon>Embryophyta</taxon>
        <taxon>Tracheophyta</taxon>
        <taxon>Spermatophyta</taxon>
        <taxon>Magnoliopsida</taxon>
        <taxon>Liliopsida</taxon>
        <taxon>Poales</taxon>
        <taxon>Poaceae</taxon>
        <taxon>PACMAD clade</taxon>
        <taxon>Chloridoideae</taxon>
        <taxon>Eragrostideae</taxon>
        <taxon>Eragrostidinae</taxon>
        <taxon>Eragrostis</taxon>
    </lineage>
</organism>
<evidence type="ECO:0000313" key="1">
    <source>
        <dbReference type="EMBL" id="TVU30138.1"/>
    </source>
</evidence>
<dbReference type="OrthoDB" id="693966at2759"/>
<comment type="caution">
    <text evidence="1">The sequence shown here is derived from an EMBL/GenBank/DDBJ whole genome shotgun (WGS) entry which is preliminary data.</text>
</comment>
<dbReference type="Proteomes" id="UP000324897">
    <property type="component" value="Chromosome 1"/>
</dbReference>
<dbReference type="AlphaFoldDB" id="A0A5J9V3R0"/>